<name>A0ABX2RL56_9ACTN</name>
<organism evidence="5 6">
    <name type="scientific">Micromonospora purpureochromogenes</name>
    <dbReference type="NCBI Taxonomy" id="47872"/>
    <lineage>
        <taxon>Bacteria</taxon>
        <taxon>Bacillati</taxon>
        <taxon>Actinomycetota</taxon>
        <taxon>Actinomycetes</taxon>
        <taxon>Micromonosporales</taxon>
        <taxon>Micromonosporaceae</taxon>
        <taxon>Micromonospora</taxon>
    </lineage>
</organism>
<evidence type="ECO:0000313" key="5">
    <source>
        <dbReference type="EMBL" id="NYF57243.1"/>
    </source>
</evidence>
<evidence type="ECO:0000259" key="4">
    <source>
        <dbReference type="SMART" id="SM00560"/>
    </source>
</evidence>
<dbReference type="InterPro" id="IPR042837">
    <property type="entry name" value="PTX3"/>
</dbReference>
<feature type="region of interest" description="Disordered" evidence="3">
    <location>
        <begin position="1"/>
        <end position="25"/>
    </location>
</feature>
<dbReference type="Gene3D" id="2.60.120.200">
    <property type="match status" value="2"/>
</dbReference>
<reference evidence="5 6" key="1">
    <citation type="submission" date="2020-07" db="EMBL/GenBank/DDBJ databases">
        <title>Sequencing the genomes of 1000 actinobacteria strains.</title>
        <authorList>
            <person name="Klenk H.-P."/>
        </authorList>
    </citation>
    <scope>NUCLEOTIDE SEQUENCE [LARGE SCALE GENOMIC DNA]</scope>
    <source>
        <strain evidence="5 6">DSM 43814</strain>
    </source>
</reference>
<evidence type="ECO:0000256" key="3">
    <source>
        <dbReference type="SAM" id="MobiDB-lite"/>
    </source>
</evidence>
<evidence type="ECO:0000313" key="6">
    <source>
        <dbReference type="Proteomes" id="UP000631553"/>
    </source>
</evidence>
<dbReference type="RefSeq" id="WP_308495104.1">
    <property type="nucleotide sequence ID" value="NZ_JACCCQ010000001.1"/>
</dbReference>
<feature type="domain" description="LamG-like jellyroll fold" evidence="4">
    <location>
        <begin position="1024"/>
        <end position="1167"/>
    </location>
</feature>
<dbReference type="PANTHER" id="PTHR46943:SF1">
    <property type="entry name" value="PENTRAXIN-RELATED PROTEIN PTX3"/>
    <property type="match status" value="1"/>
</dbReference>
<gene>
    <name evidence="5" type="ORF">HDA35_003074</name>
</gene>
<dbReference type="SUPFAM" id="SSF49899">
    <property type="entry name" value="Concanavalin A-like lectins/glucanases"/>
    <property type="match status" value="2"/>
</dbReference>
<evidence type="ECO:0000256" key="2">
    <source>
        <dbReference type="ARBA" id="ARBA00023157"/>
    </source>
</evidence>
<dbReference type="InterPro" id="IPR013320">
    <property type="entry name" value="ConA-like_dom_sf"/>
</dbReference>
<sequence length="1183" mass="126095">MTAPTAAAAQAGPSCDQAKASEREAISTAVACDRPVPVESSRTEYVQVVAQPDGRLRFESAVEPQRTRRADGSWVDVDLTLRAGPDGLLRPAASAADVAFSGGGDAPMVSLKRGRQSMSFTWPGRLPAPAISGDSATYAEVLPDTDLVVRATRTGFTHVVVLKSKRASMNPAIRSITLKRGGNTRIDRLGDGALQATVGEALFARAEPAVMWDSSLPQDGTTAPGQDARVARSDAVAAGDGARTARVETQVTDGGLRLVPDATLLDSADVKFPIFVDPAWSVVRTKWAYGTSNNCTNTDYSVARVGLSPDGPCVGARFRSYFEFPTTNGKVSLKGKYIYDAYVQMTLYHSWSCTSTTANMYLTPVINATMKASYSSMTLKSHLDAASGHANKGTGCSDSPQADMVMNFDSDTVKSQVQTAATGNWNSITVGFSARDSDGTDEGTQDRWKKFTPGKAKLVVDYDSYPGKPNNLQVSGVACTASGAISIGTLTPTFSAVYPDADTGQVLTGAYEWIEVPAGGMGTVTDTYPARKTPPNRPSATAGGRATTTAVTVVKGKTYAYRVTASDPAPYSRWSGWGAWCQFKVDTTVPSVSVTVVNAPTGPGTPGTFRIESSHTDVTQFKYGWTGATTVVAASGTPKSATVTLNVPKYGQNILYVAAVDVTLNEGSGSKEILVGRPSPAVGHWGLETYPGQTQDQALEDKQESLSFDTPLTATDVTWTDAGRLVGGQVATFNGTSSQAITSQAAVNTVNSFSVAAWLKVDSFTGCVNLSAVSADGPGGSGFILEYDCWADRFRMRVADKDGGTLVEAHSTAPIQMRRWTHVAGVWDKVDKKVKLYVDGALAEAVTPPSTWLTSRGDGYLAGNLVVGRSRWYGANQAFFRGQIADVQVFDRVLLDQDFTGARQGEPGSSGIDEPGFLTPIQVGRWDFGVARPCYLQDFPDTCDARDGTGFGRWLALQRGAEIGAGNRDNGLHLDGFYFPEENQEPWETTGEWARTAFKDGVTVDGDGNETTVWRNTPVLRTDQSFTVSAWAKLDRTDVYQTLLVQDGVSNAGFYLYYGTDNGGVWKLKMLNGAGTPDDGTGATFAVAPAPDAGESWHHIVGVLDVGRRQIRLYVNGDLMQTTPLPAGWQPWQANGPLGVGRSFGNWHPLYGAVDDISVHQGAMTDAQVQILFDSEVVAGEEL</sequence>
<dbReference type="SMART" id="SM00560">
    <property type="entry name" value="LamGL"/>
    <property type="match status" value="2"/>
</dbReference>
<keyword evidence="1" id="KW-0732">Signal</keyword>
<keyword evidence="6" id="KW-1185">Reference proteome</keyword>
<evidence type="ECO:0000256" key="1">
    <source>
        <dbReference type="ARBA" id="ARBA00022729"/>
    </source>
</evidence>
<comment type="caution">
    <text evidence="5">The sequence shown here is derived from an EMBL/GenBank/DDBJ whole genome shotgun (WGS) entry which is preliminary data.</text>
</comment>
<protein>
    <recommendedName>
        <fullName evidence="4">LamG-like jellyroll fold domain-containing protein</fullName>
    </recommendedName>
</protein>
<proteinExistence type="predicted"/>
<dbReference type="PANTHER" id="PTHR46943">
    <property type="entry name" value="PENTRAXIN-RELATED PROTEIN PTX3"/>
    <property type="match status" value="1"/>
</dbReference>
<keyword evidence="2" id="KW-1015">Disulfide bond</keyword>
<dbReference type="EMBL" id="JACCCQ010000001">
    <property type="protein sequence ID" value="NYF57243.1"/>
    <property type="molecule type" value="Genomic_DNA"/>
</dbReference>
<dbReference type="Proteomes" id="UP000631553">
    <property type="component" value="Unassembled WGS sequence"/>
</dbReference>
<dbReference type="Pfam" id="PF13385">
    <property type="entry name" value="Laminin_G_3"/>
    <property type="match status" value="2"/>
</dbReference>
<feature type="compositionally biased region" description="Low complexity" evidence="3">
    <location>
        <begin position="1"/>
        <end position="11"/>
    </location>
</feature>
<accession>A0ABX2RL56</accession>
<dbReference type="InterPro" id="IPR006558">
    <property type="entry name" value="LamG-like"/>
</dbReference>
<feature type="domain" description="LamG-like jellyroll fold" evidence="4">
    <location>
        <begin position="751"/>
        <end position="897"/>
    </location>
</feature>